<dbReference type="AlphaFoldDB" id="C1G4P1"/>
<dbReference type="Proteomes" id="UP000001628">
    <property type="component" value="Unassembled WGS sequence"/>
</dbReference>
<dbReference type="EMBL" id="KN275958">
    <property type="protein sequence ID" value="EEH45757.1"/>
    <property type="molecule type" value="Genomic_DNA"/>
</dbReference>
<dbReference type="RefSeq" id="XP_010757630.1">
    <property type="nucleotide sequence ID" value="XM_010759328.1"/>
</dbReference>
<accession>C1G4P1</accession>
<feature type="compositionally biased region" description="Polar residues" evidence="1">
    <location>
        <begin position="79"/>
        <end position="98"/>
    </location>
</feature>
<organism evidence="2 3">
    <name type="scientific">Paracoccidioides brasiliensis (strain Pb18)</name>
    <dbReference type="NCBI Taxonomy" id="502780"/>
    <lineage>
        <taxon>Eukaryota</taxon>
        <taxon>Fungi</taxon>
        <taxon>Dikarya</taxon>
        <taxon>Ascomycota</taxon>
        <taxon>Pezizomycotina</taxon>
        <taxon>Eurotiomycetes</taxon>
        <taxon>Eurotiomycetidae</taxon>
        <taxon>Onygenales</taxon>
        <taxon>Ajellomycetaceae</taxon>
        <taxon>Paracoccidioides</taxon>
    </lineage>
</organism>
<dbReference type="VEuPathDB" id="FungiDB:PADG_01907"/>
<dbReference type="GeneID" id="22581485"/>
<feature type="region of interest" description="Disordered" evidence="1">
    <location>
        <begin position="1"/>
        <end position="98"/>
    </location>
</feature>
<name>C1G4P1_PARBD</name>
<gene>
    <name evidence="2" type="ORF">PADG_01907</name>
</gene>
<dbReference type="eggNOG" id="ENOG502SNMS">
    <property type="taxonomic scope" value="Eukaryota"/>
</dbReference>
<sequence length="257" mass="28160">MSPFRNLFPKRPPAVTIEPTSDENPSLQTATGNSQATPQQSSLSLIRGREEQPNEYKMSVVNDSGVYLPPSPTEKKSFWQRSPSQNNMRNLVNENEPFSISRESFDSYRRSFDISAHSTISPPNTSTSRTSLDSRYSRLNTPRSTINGNTFDPPPRAADEEPEQFVDVGLNEEIKPKKKGFFARLTDTTTTNHTNTAGEDTSSSPSHNSRPTSSNLGLGFHFPGRKWEQNAGAAASAGGIQAAELGNINVPISADVE</sequence>
<proteinExistence type="predicted"/>
<dbReference type="OrthoDB" id="5397330at2759"/>
<dbReference type="InParanoid" id="C1G4P1"/>
<evidence type="ECO:0000313" key="2">
    <source>
        <dbReference type="EMBL" id="EEH45757.1"/>
    </source>
</evidence>
<dbReference type="KEGG" id="pbn:PADG_01907"/>
<reference evidence="2 3" key="1">
    <citation type="journal article" date="2011" name="PLoS Genet.">
        <title>Comparative genomic analysis of human fungal pathogens causing paracoccidioidomycosis.</title>
        <authorList>
            <person name="Desjardins C.A."/>
            <person name="Champion M.D."/>
            <person name="Holder J.W."/>
            <person name="Muszewska A."/>
            <person name="Goldberg J."/>
            <person name="Bailao A.M."/>
            <person name="Brigido M.M."/>
            <person name="Ferreira M.E."/>
            <person name="Garcia A.M."/>
            <person name="Grynberg M."/>
            <person name="Gujja S."/>
            <person name="Heiman D.I."/>
            <person name="Henn M.R."/>
            <person name="Kodira C.D."/>
            <person name="Leon-Narvaez H."/>
            <person name="Longo L.V."/>
            <person name="Ma L.J."/>
            <person name="Malavazi I."/>
            <person name="Matsuo A.L."/>
            <person name="Morais F.V."/>
            <person name="Pereira M."/>
            <person name="Rodriguez-Brito S."/>
            <person name="Sakthikumar S."/>
            <person name="Salem-Izacc S.M."/>
            <person name="Sykes S.M."/>
            <person name="Teixeira M.M."/>
            <person name="Vallejo M.C."/>
            <person name="Walter M.E."/>
            <person name="Yandava C."/>
            <person name="Young S."/>
            <person name="Zeng Q."/>
            <person name="Zucker J."/>
            <person name="Felipe M.S."/>
            <person name="Goldman G.H."/>
            <person name="Haas B.J."/>
            <person name="McEwen J.G."/>
            <person name="Nino-Vega G."/>
            <person name="Puccia R."/>
            <person name="San-Blas G."/>
            <person name="Soares C.M."/>
            <person name="Birren B.W."/>
            <person name="Cuomo C.A."/>
        </authorList>
    </citation>
    <scope>NUCLEOTIDE SEQUENCE [LARGE SCALE GENOMIC DNA]</scope>
    <source>
        <strain evidence="2 3">Pb18</strain>
    </source>
</reference>
<feature type="compositionally biased region" description="Low complexity" evidence="1">
    <location>
        <begin position="186"/>
        <end position="215"/>
    </location>
</feature>
<feature type="compositionally biased region" description="Polar residues" evidence="1">
    <location>
        <begin position="18"/>
        <end position="44"/>
    </location>
</feature>
<feature type="region of interest" description="Disordered" evidence="1">
    <location>
        <begin position="181"/>
        <end position="223"/>
    </location>
</feature>
<dbReference type="HOGENOM" id="CLU_054780_0_0_1"/>
<protein>
    <submittedName>
        <fullName evidence="2">Uncharacterized protein</fullName>
    </submittedName>
</protein>
<feature type="compositionally biased region" description="Polar residues" evidence="1">
    <location>
        <begin position="116"/>
        <end position="150"/>
    </location>
</feature>
<evidence type="ECO:0000256" key="1">
    <source>
        <dbReference type="SAM" id="MobiDB-lite"/>
    </source>
</evidence>
<dbReference type="OMA" id="FWHSKSN"/>
<keyword evidence="3" id="KW-1185">Reference proteome</keyword>
<evidence type="ECO:0000313" key="3">
    <source>
        <dbReference type="Proteomes" id="UP000001628"/>
    </source>
</evidence>
<feature type="region of interest" description="Disordered" evidence="1">
    <location>
        <begin position="116"/>
        <end position="160"/>
    </location>
</feature>